<reference evidence="2" key="1">
    <citation type="submission" date="2020-07" db="EMBL/GenBank/DDBJ databases">
        <title>Multicomponent nature underlies the extraordinary mechanical properties of spider dragline silk.</title>
        <authorList>
            <person name="Kono N."/>
            <person name="Nakamura H."/>
            <person name="Mori M."/>
            <person name="Yoshida Y."/>
            <person name="Ohtoshi R."/>
            <person name="Malay A.D."/>
            <person name="Moran D.A.P."/>
            <person name="Tomita M."/>
            <person name="Numata K."/>
            <person name="Arakawa K."/>
        </authorList>
    </citation>
    <scope>NUCLEOTIDE SEQUENCE</scope>
</reference>
<protein>
    <submittedName>
        <fullName evidence="2">Uncharacterized protein</fullName>
    </submittedName>
</protein>
<dbReference type="AlphaFoldDB" id="A0A8X6LK08"/>
<comment type="caution">
    <text evidence="2">The sequence shown here is derived from an EMBL/GenBank/DDBJ whole genome shotgun (WGS) entry which is preliminary data.</text>
</comment>
<evidence type="ECO:0000256" key="1">
    <source>
        <dbReference type="SAM" id="MobiDB-lite"/>
    </source>
</evidence>
<name>A0A8X6LK08_TRICU</name>
<dbReference type="OrthoDB" id="6436883at2759"/>
<dbReference type="EMBL" id="BMAO01016792">
    <property type="protein sequence ID" value="GFR11157.1"/>
    <property type="molecule type" value="Genomic_DNA"/>
</dbReference>
<feature type="region of interest" description="Disordered" evidence="1">
    <location>
        <begin position="20"/>
        <end position="90"/>
    </location>
</feature>
<feature type="compositionally biased region" description="Polar residues" evidence="1">
    <location>
        <begin position="52"/>
        <end position="72"/>
    </location>
</feature>
<proteinExistence type="predicted"/>
<keyword evidence="3" id="KW-1185">Reference proteome</keyword>
<sequence>MICTVWTRDSSLLAYSNLSSRRLSAPPAPLSVQPIPAEEKAGGSDREPPRRQTMTTASWELAPSSNSLTLKQTSDKKKKKPEDKKYPSAS</sequence>
<evidence type="ECO:0000313" key="3">
    <source>
        <dbReference type="Proteomes" id="UP000887116"/>
    </source>
</evidence>
<evidence type="ECO:0000313" key="2">
    <source>
        <dbReference type="EMBL" id="GFR11157.1"/>
    </source>
</evidence>
<accession>A0A8X6LK08</accession>
<gene>
    <name evidence="2" type="primary">NCL1_10771</name>
    <name evidence="2" type="ORF">TNCT_583941</name>
</gene>
<feature type="compositionally biased region" description="Basic and acidic residues" evidence="1">
    <location>
        <begin position="80"/>
        <end position="90"/>
    </location>
</feature>
<feature type="compositionally biased region" description="Basic and acidic residues" evidence="1">
    <location>
        <begin position="37"/>
        <end position="50"/>
    </location>
</feature>
<dbReference type="Proteomes" id="UP000887116">
    <property type="component" value="Unassembled WGS sequence"/>
</dbReference>
<organism evidence="2 3">
    <name type="scientific">Trichonephila clavata</name>
    <name type="common">Joro spider</name>
    <name type="synonym">Nephila clavata</name>
    <dbReference type="NCBI Taxonomy" id="2740835"/>
    <lineage>
        <taxon>Eukaryota</taxon>
        <taxon>Metazoa</taxon>
        <taxon>Ecdysozoa</taxon>
        <taxon>Arthropoda</taxon>
        <taxon>Chelicerata</taxon>
        <taxon>Arachnida</taxon>
        <taxon>Araneae</taxon>
        <taxon>Araneomorphae</taxon>
        <taxon>Entelegynae</taxon>
        <taxon>Araneoidea</taxon>
        <taxon>Nephilidae</taxon>
        <taxon>Trichonephila</taxon>
    </lineage>
</organism>